<sequence length="47" mass="5394">MIFFIDLRAAANGQISDKYQHYGDENVLMARPQSIQFHPAEENRLSA</sequence>
<protein>
    <submittedName>
        <fullName evidence="1">Uncharacterized protein</fullName>
    </submittedName>
</protein>
<comment type="caution">
    <text evidence="1">The sequence shown here is derived from an EMBL/GenBank/DDBJ whole genome shotgun (WGS) entry which is preliminary data.</text>
</comment>
<name>A0ABU8KH77_9HYPH</name>
<evidence type="ECO:0000313" key="2">
    <source>
        <dbReference type="Proteomes" id="UP001366503"/>
    </source>
</evidence>
<gene>
    <name evidence="1" type="ORF">O7A05_23255</name>
</gene>
<dbReference type="Proteomes" id="UP001366503">
    <property type="component" value="Unassembled WGS sequence"/>
</dbReference>
<keyword evidence="2" id="KW-1185">Reference proteome</keyword>
<organism evidence="1 2">
    <name type="scientific">Mesorhizobium argentiipisi</name>
    <dbReference type="NCBI Taxonomy" id="3015175"/>
    <lineage>
        <taxon>Bacteria</taxon>
        <taxon>Pseudomonadati</taxon>
        <taxon>Pseudomonadota</taxon>
        <taxon>Alphaproteobacteria</taxon>
        <taxon>Hyphomicrobiales</taxon>
        <taxon>Phyllobacteriaceae</taxon>
        <taxon>Mesorhizobium</taxon>
    </lineage>
</organism>
<reference evidence="1 2" key="1">
    <citation type="submission" date="2022-12" db="EMBL/GenBank/DDBJ databases">
        <authorList>
            <person name="Muema E."/>
        </authorList>
    </citation>
    <scope>NUCLEOTIDE SEQUENCE [LARGE SCALE GENOMIC DNA]</scope>
    <source>
        <strain evidence="2">1330</strain>
    </source>
</reference>
<dbReference type="RefSeq" id="WP_337095285.1">
    <property type="nucleotide sequence ID" value="NZ_JAPYKO010000019.1"/>
</dbReference>
<evidence type="ECO:0000313" key="1">
    <source>
        <dbReference type="EMBL" id="MEI9405058.1"/>
    </source>
</evidence>
<proteinExistence type="predicted"/>
<accession>A0ABU8KH77</accession>
<dbReference type="EMBL" id="JAPYKO010000019">
    <property type="protein sequence ID" value="MEI9405058.1"/>
    <property type="molecule type" value="Genomic_DNA"/>
</dbReference>